<feature type="domain" description="DXP reductoisomerase C-terminal" evidence="21">
    <location>
        <begin position="255"/>
        <end position="371"/>
    </location>
</feature>
<dbReference type="Gene3D" id="1.10.1740.10">
    <property type="match status" value="1"/>
</dbReference>
<comment type="subcellular location">
    <subcellularLocation>
        <location evidence="3">Membrane</location>
        <topology evidence="3">Multi-pass membrane protein</topology>
    </subcellularLocation>
</comment>
<keyword evidence="10 17" id="KW-1133">Transmembrane helix</keyword>
<comment type="similarity">
    <text evidence="5">Belongs to the DXR family.</text>
</comment>
<evidence type="ECO:0000259" key="19">
    <source>
        <dbReference type="Pfam" id="PF02670"/>
    </source>
</evidence>
<evidence type="ECO:0000256" key="9">
    <source>
        <dbReference type="ARBA" id="ARBA00022857"/>
    </source>
</evidence>
<dbReference type="NCBIfam" id="TIGR00243">
    <property type="entry name" value="Dxr"/>
    <property type="match status" value="1"/>
</dbReference>
<dbReference type="InterPro" id="IPR036169">
    <property type="entry name" value="DXPR_C_sf"/>
</dbReference>
<keyword evidence="14" id="KW-0414">Isoprene biosynthesis</keyword>
<dbReference type="PANTHER" id="PTHR30525:SF0">
    <property type="entry name" value="1-DEOXY-D-XYLULOSE 5-PHOSPHATE REDUCTOISOMERASE, CHLOROPLASTIC"/>
    <property type="match status" value="1"/>
</dbReference>
<dbReference type="Gene3D" id="3.40.50.720">
    <property type="entry name" value="NAD(P)-binding Rossmann-like Domain"/>
    <property type="match status" value="1"/>
</dbReference>
<keyword evidence="9" id="KW-0521">NADP</keyword>
<dbReference type="OrthoDB" id="6731534at2759"/>
<name>A0A7R9FSZ0_9CRUS</name>
<keyword evidence="12 17" id="KW-0472">Membrane</keyword>
<evidence type="ECO:0000256" key="5">
    <source>
        <dbReference type="ARBA" id="ARBA00006825"/>
    </source>
</evidence>
<evidence type="ECO:0000256" key="1">
    <source>
        <dbReference type="ARBA" id="ARBA00001936"/>
    </source>
</evidence>
<accession>A0A7R9FSZ0</accession>
<dbReference type="GO" id="GO:0030604">
    <property type="term" value="F:1-deoxy-D-xylulose-5-phosphate reductoisomerase activity"/>
    <property type="evidence" value="ECO:0007669"/>
    <property type="project" value="UniProtKB-EC"/>
</dbReference>
<keyword evidence="8" id="KW-0479">Metal-binding</keyword>
<evidence type="ECO:0000256" key="3">
    <source>
        <dbReference type="ARBA" id="ARBA00004141"/>
    </source>
</evidence>
<gene>
    <name evidence="22" type="ORF">DSTB1V02_LOCUS13643</name>
</gene>
<dbReference type="SUPFAM" id="SSF69055">
    <property type="entry name" value="1-deoxy-D-xylulose-5-phosphate reductoisomerase, C-terminal domain"/>
    <property type="match status" value="1"/>
</dbReference>
<feature type="transmembrane region" description="Helical" evidence="17">
    <location>
        <begin position="470"/>
        <end position="493"/>
    </location>
</feature>
<dbReference type="UniPathway" id="UPA00056">
    <property type="reaction ID" value="UER00092"/>
</dbReference>
<protein>
    <recommendedName>
        <fullName evidence="16">1-deoxy-D-xylulose 5-phosphate reductoisomerase, apicoplastic</fullName>
        <ecNumber evidence="6">1.1.1.267</ecNumber>
    </recommendedName>
</protein>
<dbReference type="GO" id="GO:0070402">
    <property type="term" value="F:NADPH binding"/>
    <property type="evidence" value="ECO:0007669"/>
    <property type="project" value="InterPro"/>
</dbReference>
<dbReference type="SUPFAM" id="SSF55347">
    <property type="entry name" value="Glyceraldehyde-3-phosphate dehydrogenase-like, C-terminal domain"/>
    <property type="match status" value="1"/>
</dbReference>
<evidence type="ECO:0000256" key="17">
    <source>
        <dbReference type="SAM" id="Phobius"/>
    </source>
</evidence>
<dbReference type="SUPFAM" id="SSF51735">
    <property type="entry name" value="NAD(P)-binding Rossmann-fold domains"/>
    <property type="match status" value="1"/>
</dbReference>
<proteinExistence type="inferred from homology"/>
<evidence type="ECO:0000256" key="13">
    <source>
        <dbReference type="ARBA" id="ARBA00023211"/>
    </source>
</evidence>
<keyword evidence="23" id="KW-1185">Reference proteome</keyword>
<comment type="pathway">
    <text evidence="4">Isoprenoid biosynthesis; isopentenyl diphosphate biosynthesis via DXP pathway; isopentenyl diphosphate from 1-deoxy-D-xylulose 5-phosphate: step 1/6.</text>
</comment>
<evidence type="ECO:0000256" key="6">
    <source>
        <dbReference type="ARBA" id="ARBA00012366"/>
    </source>
</evidence>
<evidence type="ECO:0000256" key="16">
    <source>
        <dbReference type="ARBA" id="ARBA00073770"/>
    </source>
</evidence>
<comment type="cofactor">
    <cofactor evidence="2">
        <name>Mg(2+)</name>
        <dbReference type="ChEBI" id="CHEBI:18420"/>
    </cofactor>
</comment>
<feature type="domain" description="1-deoxy-D-xylulose 5-phosphate reductoisomerase N-terminal" evidence="19">
    <location>
        <begin position="1"/>
        <end position="122"/>
    </location>
</feature>
<evidence type="ECO:0000259" key="21">
    <source>
        <dbReference type="Pfam" id="PF13288"/>
    </source>
</evidence>
<evidence type="ECO:0000256" key="10">
    <source>
        <dbReference type="ARBA" id="ARBA00022989"/>
    </source>
</evidence>
<dbReference type="HAMAP" id="MF_00183">
    <property type="entry name" value="DXP_reductoisom"/>
    <property type="match status" value="1"/>
</dbReference>
<dbReference type="EC" id="1.1.1.267" evidence="6"/>
<dbReference type="GO" id="GO:0030145">
    <property type="term" value="F:manganese ion binding"/>
    <property type="evidence" value="ECO:0007669"/>
    <property type="project" value="TreeGrafter"/>
</dbReference>
<dbReference type="EMBL" id="LR906529">
    <property type="protein sequence ID" value="CAD7253897.1"/>
    <property type="molecule type" value="Genomic_DNA"/>
</dbReference>
<keyword evidence="11" id="KW-0560">Oxidoreductase</keyword>
<comment type="cofactor">
    <cofactor evidence="1">
        <name>Mn(2+)</name>
        <dbReference type="ChEBI" id="CHEBI:29035"/>
    </cofactor>
</comment>
<feature type="domain" description="1-deoxy-D-xylulose 5-phosphate reductoisomerase C-terminal" evidence="20">
    <location>
        <begin position="136"/>
        <end position="223"/>
    </location>
</feature>
<evidence type="ECO:0000259" key="20">
    <source>
        <dbReference type="Pfam" id="PF08436"/>
    </source>
</evidence>
<dbReference type="AlphaFoldDB" id="A0A7R9FSZ0"/>
<keyword evidence="13" id="KW-0464">Manganese</keyword>
<dbReference type="InterPro" id="IPR008915">
    <property type="entry name" value="Peptidase_M50"/>
</dbReference>
<evidence type="ECO:0000256" key="14">
    <source>
        <dbReference type="ARBA" id="ARBA00023229"/>
    </source>
</evidence>
<dbReference type="CDD" id="cd06163">
    <property type="entry name" value="S2P-M50_PDZ_RseP-like"/>
    <property type="match status" value="1"/>
</dbReference>
<organism evidence="22">
    <name type="scientific">Darwinula stevensoni</name>
    <dbReference type="NCBI Taxonomy" id="69355"/>
    <lineage>
        <taxon>Eukaryota</taxon>
        <taxon>Metazoa</taxon>
        <taxon>Ecdysozoa</taxon>
        <taxon>Arthropoda</taxon>
        <taxon>Crustacea</taxon>
        <taxon>Oligostraca</taxon>
        <taxon>Ostracoda</taxon>
        <taxon>Podocopa</taxon>
        <taxon>Podocopida</taxon>
        <taxon>Darwinulocopina</taxon>
        <taxon>Darwinuloidea</taxon>
        <taxon>Darwinulidae</taxon>
        <taxon>Darwinula</taxon>
    </lineage>
</organism>
<feature type="transmembrane region" description="Helical" evidence="17">
    <location>
        <begin position="612"/>
        <end position="630"/>
    </location>
</feature>
<dbReference type="GO" id="GO:0006508">
    <property type="term" value="P:proteolysis"/>
    <property type="evidence" value="ECO:0007669"/>
    <property type="project" value="InterPro"/>
</dbReference>
<evidence type="ECO:0000313" key="23">
    <source>
        <dbReference type="Proteomes" id="UP000677054"/>
    </source>
</evidence>
<feature type="domain" description="Peptidase M50" evidence="18">
    <location>
        <begin position="380"/>
        <end position="623"/>
    </location>
</feature>
<evidence type="ECO:0000256" key="15">
    <source>
        <dbReference type="ARBA" id="ARBA00048543"/>
    </source>
</evidence>
<dbReference type="InterPro" id="IPR013512">
    <property type="entry name" value="DXP_reductoisomerase_N"/>
</dbReference>
<dbReference type="GO" id="GO:0019288">
    <property type="term" value="P:isopentenyl diphosphate biosynthetic process, methylerythritol 4-phosphate pathway"/>
    <property type="evidence" value="ECO:0007669"/>
    <property type="project" value="UniProtKB-UniPathway"/>
</dbReference>
<dbReference type="GO" id="GO:0016020">
    <property type="term" value="C:membrane"/>
    <property type="evidence" value="ECO:0007669"/>
    <property type="project" value="UniProtKB-SubCell"/>
</dbReference>
<evidence type="ECO:0000256" key="7">
    <source>
        <dbReference type="ARBA" id="ARBA00022692"/>
    </source>
</evidence>
<dbReference type="Pfam" id="PF08436">
    <property type="entry name" value="DXP_redisom_C"/>
    <property type="match status" value="1"/>
</dbReference>
<feature type="non-terminal residue" evidence="22">
    <location>
        <position position="1"/>
    </location>
</feature>
<dbReference type="InterPro" id="IPR003821">
    <property type="entry name" value="DXP_reductoisomerase"/>
</dbReference>
<dbReference type="FunFam" id="3.40.50.720:FF:000045">
    <property type="entry name" value="1-deoxy-D-xylulose 5-phosphate reductoisomerase"/>
    <property type="match status" value="1"/>
</dbReference>
<sequence>SIGQSTLSVIAQHPEKFQVFALTAYHQLEKLAQLTQQFRPHVVVLRDHQQIDDFIQYCQSVGRFIPEILTGEEGLISCATDKKVDMVMAAIVGAAGLAPTIAAARAGKKILLANKESLVVAGQYLMDAVKHGGGLLIPVDSEHNAIFQSLPEQTRQYHTDEIDEIILTASGGPFLNTPIEEFAHITPEQACKHPNWSMGRKISVDSATMMNKGLELIEAFWLFACPLDRLKVLIHPQSIIHSMVRYCDGSLLAQLGSADMRIPIAYAMAYPNRIPSGAQALDFTKLSKLTFFEADTKRFPCLALAYQALAAPDHAPTILNAANEVAVATFLDRRIAYHQIAPTIEKALKHFSGYAVTQFQDLLALDDEVRAFTHQMLREVARLLKIGVQRFSIGMGKVIYRHRSTKTGVEWVISLLPLGGYVLFTHDPAVAISDPRNDPTEQLIGDEKSPQNPLKPGEKYFTDAKPWERILVAFAGPFANLVFATILFTGVAWTDGQTIVHNQIAAPAVQSWAAQLGLKANDAIAEGVALVKRAVTLNVDNNVIGGPITIAKESGKAAQYGFAGFVVFLAMLSVSLGFINLLPIPVLDGGQILLNTLEWIRGKPLSTKMTEWITRIGMAMVLMIMTFAIMNDVRMLFEKN</sequence>
<evidence type="ECO:0000256" key="11">
    <source>
        <dbReference type="ARBA" id="ARBA00023002"/>
    </source>
</evidence>
<dbReference type="Proteomes" id="UP000677054">
    <property type="component" value="Unassembled WGS sequence"/>
</dbReference>
<dbReference type="Pfam" id="PF02163">
    <property type="entry name" value="Peptidase_M50"/>
    <property type="match status" value="1"/>
</dbReference>
<evidence type="ECO:0000256" key="8">
    <source>
        <dbReference type="ARBA" id="ARBA00022723"/>
    </source>
</evidence>
<dbReference type="EMBL" id="CAJPEV010007012">
    <property type="protein sequence ID" value="CAG0904520.1"/>
    <property type="molecule type" value="Genomic_DNA"/>
</dbReference>
<dbReference type="PANTHER" id="PTHR30525">
    <property type="entry name" value="1-DEOXY-D-XYLULOSE 5-PHOSPHATE REDUCTOISOMERASE"/>
    <property type="match status" value="1"/>
</dbReference>
<comment type="catalytic activity">
    <reaction evidence="15">
        <text>2-C-methyl-D-erythritol 4-phosphate + NADP(+) = 1-deoxy-D-xylulose 5-phosphate + NADPH + H(+)</text>
        <dbReference type="Rhea" id="RHEA:13717"/>
        <dbReference type="ChEBI" id="CHEBI:15378"/>
        <dbReference type="ChEBI" id="CHEBI:57783"/>
        <dbReference type="ChEBI" id="CHEBI:57792"/>
        <dbReference type="ChEBI" id="CHEBI:58262"/>
        <dbReference type="ChEBI" id="CHEBI:58349"/>
        <dbReference type="EC" id="1.1.1.267"/>
    </reaction>
    <physiologicalReaction direction="right-to-left" evidence="15">
        <dbReference type="Rhea" id="RHEA:13719"/>
    </physiologicalReaction>
</comment>
<evidence type="ECO:0000256" key="4">
    <source>
        <dbReference type="ARBA" id="ARBA00005094"/>
    </source>
</evidence>
<reference evidence="22" key="1">
    <citation type="submission" date="2020-11" db="EMBL/GenBank/DDBJ databases">
        <authorList>
            <person name="Tran Van P."/>
        </authorList>
    </citation>
    <scope>NUCLEOTIDE SEQUENCE</scope>
</reference>
<feature type="non-terminal residue" evidence="22">
    <location>
        <position position="640"/>
    </location>
</feature>
<dbReference type="InterPro" id="IPR013644">
    <property type="entry name" value="DXP_reductoisomerase_C"/>
</dbReference>
<dbReference type="InterPro" id="IPR036291">
    <property type="entry name" value="NAD(P)-bd_dom_sf"/>
</dbReference>
<evidence type="ECO:0000313" key="22">
    <source>
        <dbReference type="EMBL" id="CAD7253897.1"/>
    </source>
</evidence>
<evidence type="ECO:0000256" key="12">
    <source>
        <dbReference type="ARBA" id="ARBA00023136"/>
    </source>
</evidence>
<evidence type="ECO:0000256" key="2">
    <source>
        <dbReference type="ARBA" id="ARBA00001946"/>
    </source>
</evidence>
<dbReference type="Pfam" id="PF02670">
    <property type="entry name" value="DXP_reductoisom"/>
    <property type="match status" value="1"/>
</dbReference>
<keyword evidence="7 17" id="KW-0812">Transmembrane</keyword>
<dbReference type="Pfam" id="PF13288">
    <property type="entry name" value="DXPR_C"/>
    <property type="match status" value="1"/>
</dbReference>
<evidence type="ECO:0000259" key="18">
    <source>
        <dbReference type="Pfam" id="PF02163"/>
    </source>
</evidence>
<feature type="transmembrane region" description="Helical" evidence="17">
    <location>
        <begin position="560"/>
        <end position="579"/>
    </location>
</feature>
<dbReference type="InterPro" id="IPR026877">
    <property type="entry name" value="DXPR_C"/>
</dbReference>